<sequence>MNCSSTGEVDSTDVVDDPTTVNHGTILTKSEVEYPVSNWEVNHGCPNTGENHPGAEFGTVGNSAADKGNGDDSESCLESHERKSWVGTTWVGRVGHLSTKTDVAEVNAKPAIDSHEVFGSSV</sequence>
<feature type="region of interest" description="Disordered" evidence="1">
    <location>
        <begin position="43"/>
        <end position="76"/>
    </location>
</feature>
<gene>
    <name evidence="2" type="ORF">UFOPK1433_00750</name>
</gene>
<accession>A0A6J6C2B8</accession>
<dbReference type="AlphaFoldDB" id="A0A6J6C2B8"/>
<evidence type="ECO:0000256" key="1">
    <source>
        <dbReference type="SAM" id="MobiDB-lite"/>
    </source>
</evidence>
<dbReference type="EMBL" id="CAEZSN010000077">
    <property type="protein sequence ID" value="CAB4545185.1"/>
    <property type="molecule type" value="Genomic_DNA"/>
</dbReference>
<organism evidence="2">
    <name type="scientific">freshwater metagenome</name>
    <dbReference type="NCBI Taxonomy" id="449393"/>
    <lineage>
        <taxon>unclassified sequences</taxon>
        <taxon>metagenomes</taxon>
        <taxon>ecological metagenomes</taxon>
    </lineage>
</organism>
<feature type="region of interest" description="Disordered" evidence="1">
    <location>
        <begin position="1"/>
        <end position="22"/>
    </location>
</feature>
<proteinExistence type="predicted"/>
<evidence type="ECO:0000313" key="2">
    <source>
        <dbReference type="EMBL" id="CAB4545185.1"/>
    </source>
</evidence>
<protein>
    <submittedName>
        <fullName evidence="2">Unannotated protein</fullName>
    </submittedName>
</protein>
<reference evidence="2" key="1">
    <citation type="submission" date="2020-05" db="EMBL/GenBank/DDBJ databases">
        <authorList>
            <person name="Chiriac C."/>
            <person name="Salcher M."/>
            <person name="Ghai R."/>
            <person name="Kavagutti S V."/>
        </authorList>
    </citation>
    <scope>NUCLEOTIDE SEQUENCE</scope>
</reference>
<name>A0A6J6C2B8_9ZZZZ</name>